<keyword evidence="2 5" id="KW-0808">Transferase</keyword>
<dbReference type="InterPro" id="IPR050194">
    <property type="entry name" value="Glycosyltransferase_grp1"/>
</dbReference>
<keyword evidence="1 5" id="KW-0328">Glycosyltransferase</keyword>
<dbReference type="Gene3D" id="3.40.50.2000">
    <property type="entry name" value="Glycogen Phosphorylase B"/>
    <property type="match status" value="2"/>
</dbReference>
<evidence type="ECO:0000259" key="3">
    <source>
        <dbReference type="Pfam" id="PF00534"/>
    </source>
</evidence>
<evidence type="ECO:0000259" key="4">
    <source>
        <dbReference type="Pfam" id="PF13579"/>
    </source>
</evidence>
<accession>A0ABU5TBD8</accession>
<name>A0ABU5TBD8_9MICC</name>
<gene>
    <name evidence="5" type="ORF">SPF06_19965</name>
</gene>
<sequence>MSRPLPRIGWVTNLAAPYRRPIWESLARSADLHVFLLENRSRFERGRGNRASEWMSWDNAPVAVSEVPTVRLTAGERQLYLPRAVGRLPGKGFDALVLTGWESPAYWTAAARGRRWGARLIGFYESTLATHAFRRGPIASVRKRFLRGLDAVLAPGPAAKEALLSMGVDASKIFVGFNPVDVLGIHARAHQARASAAVGDRRANGHRYLYLGQLIERKNVAGLIEAFARLADGDSSLTIAGSGHLLESLCALCDQLGLRDRVAFVGPVPYERVPEVLAEHHTLVLPSTEEVWGLVVNEALAAGIHAVVTRSCGVAASVEGMRGVFLADPESASLASAMEASRRAWTGPVDQPEILVHTPEAFAQVVLDAVSARR</sequence>
<proteinExistence type="predicted"/>
<feature type="domain" description="Glycosyl transferase family 1" evidence="3">
    <location>
        <begin position="207"/>
        <end position="338"/>
    </location>
</feature>
<dbReference type="SUPFAM" id="SSF53756">
    <property type="entry name" value="UDP-Glycosyltransferase/glycogen phosphorylase"/>
    <property type="match status" value="1"/>
</dbReference>
<dbReference type="GO" id="GO:0016757">
    <property type="term" value="F:glycosyltransferase activity"/>
    <property type="evidence" value="ECO:0007669"/>
    <property type="project" value="UniProtKB-KW"/>
</dbReference>
<dbReference type="InterPro" id="IPR028098">
    <property type="entry name" value="Glyco_trans_4-like_N"/>
</dbReference>
<dbReference type="PANTHER" id="PTHR45947">
    <property type="entry name" value="SULFOQUINOVOSYL TRANSFERASE SQD2"/>
    <property type="match status" value="1"/>
</dbReference>
<evidence type="ECO:0000256" key="1">
    <source>
        <dbReference type="ARBA" id="ARBA00022676"/>
    </source>
</evidence>
<dbReference type="EMBL" id="JAYGGQ010000020">
    <property type="protein sequence ID" value="MEA5457006.1"/>
    <property type="molecule type" value="Genomic_DNA"/>
</dbReference>
<protein>
    <submittedName>
        <fullName evidence="5">Glycosyltransferase</fullName>
        <ecNumber evidence="5">2.4.-.-</ecNumber>
    </submittedName>
</protein>
<dbReference type="Pfam" id="PF00534">
    <property type="entry name" value="Glycos_transf_1"/>
    <property type="match status" value="1"/>
</dbReference>
<organism evidence="5 6">
    <name type="scientific">Sinomonas terricola</name>
    <dbReference type="NCBI Taxonomy" id="3110330"/>
    <lineage>
        <taxon>Bacteria</taxon>
        <taxon>Bacillati</taxon>
        <taxon>Actinomycetota</taxon>
        <taxon>Actinomycetes</taxon>
        <taxon>Micrococcales</taxon>
        <taxon>Micrococcaceae</taxon>
        <taxon>Sinomonas</taxon>
    </lineage>
</organism>
<dbReference type="RefSeq" id="WP_323280919.1">
    <property type="nucleotide sequence ID" value="NZ_JAYGGQ010000020.1"/>
</dbReference>
<evidence type="ECO:0000313" key="5">
    <source>
        <dbReference type="EMBL" id="MEA5457006.1"/>
    </source>
</evidence>
<evidence type="ECO:0000313" key="6">
    <source>
        <dbReference type="Proteomes" id="UP001304769"/>
    </source>
</evidence>
<reference evidence="5 6" key="1">
    <citation type="submission" date="2023-12" db="EMBL/GenBank/DDBJ databases">
        <title>Sinomonas terricola sp. nov, isolated from litchi orchard soil in Guangdong, PR China.</title>
        <authorList>
            <person name="Jiaxin W."/>
            <person name="Yang Z."/>
            <person name="Honghui Z."/>
        </authorList>
    </citation>
    <scope>NUCLEOTIDE SEQUENCE [LARGE SCALE GENOMIC DNA]</scope>
    <source>
        <strain evidence="5 6">JGH33</strain>
    </source>
</reference>
<dbReference type="Proteomes" id="UP001304769">
    <property type="component" value="Unassembled WGS sequence"/>
</dbReference>
<dbReference type="InterPro" id="IPR001296">
    <property type="entry name" value="Glyco_trans_1"/>
</dbReference>
<feature type="domain" description="Glycosyltransferase subfamily 4-like N-terminal" evidence="4">
    <location>
        <begin position="17"/>
        <end position="175"/>
    </location>
</feature>
<dbReference type="PANTHER" id="PTHR45947:SF13">
    <property type="entry name" value="TRANSFERASE"/>
    <property type="match status" value="1"/>
</dbReference>
<dbReference type="Pfam" id="PF13579">
    <property type="entry name" value="Glyco_trans_4_4"/>
    <property type="match status" value="1"/>
</dbReference>
<keyword evidence="6" id="KW-1185">Reference proteome</keyword>
<comment type="caution">
    <text evidence="5">The sequence shown here is derived from an EMBL/GenBank/DDBJ whole genome shotgun (WGS) entry which is preliminary data.</text>
</comment>
<dbReference type="EC" id="2.4.-.-" evidence="5"/>
<evidence type="ECO:0000256" key="2">
    <source>
        <dbReference type="ARBA" id="ARBA00022679"/>
    </source>
</evidence>